<organism evidence="5 6">
    <name type="scientific">Bacteroides ovatus</name>
    <dbReference type="NCBI Taxonomy" id="28116"/>
    <lineage>
        <taxon>Bacteria</taxon>
        <taxon>Pseudomonadati</taxon>
        <taxon>Bacteroidota</taxon>
        <taxon>Bacteroidia</taxon>
        <taxon>Bacteroidales</taxon>
        <taxon>Bacteroidaceae</taxon>
        <taxon>Bacteroides</taxon>
    </lineage>
</organism>
<gene>
    <name evidence="5" type="ORF">F3F51_20760</name>
</gene>
<dbReference type="EMBL" id="VWLX01000018">
    <property type="protein sequence ID" value="KAA3801539.1"/>
    <property type="molecule type" value="Genomic_DNA"/>
</dbReference>
<dbReference type="GO" id="GO:0016757">
    <property type="term" value="F:glycosyltransferase activity"/>
    <property type="evidence" value="ECO:0007669"/>
    <property type="project" value="UniProtKB-KW"/>
</dbReference>
<dbReference type="AlphaFoldDB" id="A0A6N3V5M5"/>
<keyword evidence="2" id="KW-0328">Glycosyltransferase</keyword>
<evidence type="ECO:0000256" key="3">
    <source>
        <dbReference type="ARBA" id="ARBA00022679"/>
    </source>
</evidence>
<dbReference type="Gene3D" id="3.90.550.10">
    <property type="entry name" value="Spore Coat Polysaccharide Biosynthesis Protein SpsA, Chain A"/>
    <property type="match status" value="1"/>
</dbReference>
<dbReference type="InterPro" id="IPR001173">
    <property type="entry name" value="Glyco_trans_2-like"/>
</dbReference>
<evidence type="ECO:0000313" key="6">
    <source>
        <dbReference type="Proteomes" id="UP000460135"/>
    </source>
</evidence>
<comment type="similarity">
    <text evidence="1">Belongs to the glycosyltransferase 2 family.</text>
</comment>
<proteinExistence type="inferred from homology"/>
<dbReference type="InterPro" id="IPR050834">
    <property type="entry name" value="Glycosyltransf_2"/>
</dbReference>
<evidence type="ECO:0000256" key="2">
    <source>
        <dbReference type="ARBA" id="ARBA00022676"/>
    </source>
</evidence>
<feature type="domain" description="Glycosyltransferase 2-like" evidence="4">
    <location>
        <begin position="6"/>
        <end position="129"/>
    </location>
</feature>
<dbReference type="RefSeq" id="WP_149939831.1">
    <property type="nucleotide sequence ID" value="NZ_JADMVQ010000008.1"/>
</dbReference>
<evidence type="ECO:0000313" key="5">
    <source>
        <dbReference type="EMBL" id="KAA3801539.1"/>
    </source>
</evidence>
<evidence type="ECO:0000259" key="4">
    <source>
        <dbReference type="Pfam" id="PF00535"/>
    </source>
</evidence>
<sequence length="277" mass="32256">MEKFSVLMSLYWKENPLYLNLALKSVFEQTISPDQVVLVLDGPVGKQLLAVVERFRKIYPSLDVYPQDNNQGLSTALNIGLEKCRNEIVFRMDTDDLCYKNRFERTLEEYSRNSDLELVGSYATMMDEEGVEIKAMTVPANQSEIYRQVWTCPFIHPTVSFKKSALLRVGSYNPNSGPRQDDYELWFRCVENLIKCKNIEEPLLYYRFFKDSILRNTVKVGWWRAKVGLKGAWRCKCSPIAYVGVCYPFVRACMPSFIRELMYKAADIINPRIKQRS</sequence>
<dbReference type="InterPro" id="IPR029044">
    <property type="entry name" value="Nucleotide-diphossugar_trans"/>
</dbReference>
<comment type="caution">
    <text evidence="5">The sequence shown here is derived from an EMBL/GenBank/DDBJ whole genome shotgun (WGS) entry which is preliminary data.</text>
</comment>
<dbReference type="SUPFAM" id="SSF53448">
    <property type="entry name" value="Nucleotide-diphospho-sugar transferases"/>
    <property type="match status" value="1"/>
</dbReference>
<dbReference type="Proteomes" id="UP000460135">
    <property type="component" value="Unassembled WGS sequence"/>
</dbReference>
<reference evidence="5 6" key="1">
    <citation type="journal article" date="2019" name="Nat. Med.">
        <title>A library of human gut bacterial isolates paired with longitudinal multiomics data enables mechanistic microbiome research.</title>
        <authorList>
            <person name="Poyet M."/>
            <person name="Groussin M."/>
            <person name="Gibbons S.M."/>
            <person name="Avila-Pacheco J."/>
            <person name="Jiang X."/>
            <person name="Kearney S.M."/>
            <person name="Perrotta A.R."/>
            <person name="Berdy B."/>
            <person name="Zhao S."/>
            <person name="Lieberman T.D."/>
            <person name="Swanson P.K."/>
            <person name="Smith M."/>
            <person name="Roesemann S."/>
            <person name="Alexander J.E."/>
            <person name="Rich S.A."/>
            <person name="Livny J."/>
            <person name="Vlamakis H."/>
            <person name="Clish C."/>
            <person name="Bullock K."/>
            <person name="Deik A."/>
            <person name="Scott J."/>
            <person name="Pierce K.A."/>
            <person name="Xavier R.J."/>
            <person name="Alm E.J."/>
        </authorList>
    </citation>
    <scope>NUCLEOTIDE SEQUENCE [LARGE SCALE GENOMIC DNA]</scope>
    <source>
        <strain evidence="5 6">BIOML-A183</strain>
    </source>
</reference>
<dbReference type="Pfam" id="PF00535">
    <property type="entry name" value="Glycos_transf_2"/>
    <property type="match status" value="1"/>
</dbReference>
<keyword evidence="3 5" id="KW-0808">Transferase</keyword>
<dbReference type="PANTHER" id="PTHR43685">
    <property type="entry name" value="GLYCOSYLTRANSFERASE"/>
    <property type="match status" value="1"/>
</dbReference>
<protein>
    <submittedName>
        <fullName evidence="5">Glycosyltransferase</fullName>
    </submittedName>
</protein>
<dbReference type="PANTHER" id="PTHR43685:SF5">
    <property type="entry name" value="GLYCOSYLTRANSFERASE EPSE-RELATED"/>
    <property type="match status" value="1"/>
</dbReference>
<evidence type="ECO:0000256" key="1">
    <source>
        <dbReference type="ARBA" id="ARBA00006739"/>
    </source>
</evidence>
<name>A0A6N3V5M5_BACOV</name>
<accession>A0A6N3V5M5</accession>